<comment type="subunit">
    <text evidence="2">Component of the NDC80 complex, which consists of NDC80, NUF2, SPC24 and SPC25.</text>
</comment>
<evidence type="ECO:0000259" key="14">
    <source>
        <dbReference type="Pfam" id="PF03801"/>
    </source>
</evidence>
<keyword evidence="9 11" id="KW-0131">Cell cycle</keyword>
<evidence type="ECO:0000256" key="2">
    <source>
        <dbReference type="ARBA" id="ARBA00011562"/>
    </source>
</evidence>
<keyword evidence="4 11" id="KW-0132">Cell division</keyword>
<evidence type="ECO:0000256" key="12">
    <source>
        <dbReference type="SAM" id="Coils"/>
    </source>
</evidence>
<dbReference type="InterPro" id="IPR038273">
    <property type="entry name" value="Ndc80_sf"/>
</dbReference>
<evidence type="ECO:0000256" key="5">
    <source>
        <dbReference type="ARBA" id="ARBA00022776"/>
    </source>
</evidence>
<evidence type="ECO:0000313" key="16">
    <source>
        <dbReference type="Proteomes" id="UP000307173"/>
    </source>
</evidence>
<evidence type="ECO:0000256" key="13">
    <source>
        <dbReference type="SAM" id="MobiDB-lite"/>
    </source>
</evidence>
<reference evidence="15 16" key="1">
    <citation type="journal article" date="2019" name="Front. Genet.">
        <title>Whole-Genome Sequencing of the Opportunistic Yeast Pathogen Candida inconspicua Uncovers Its Hybrid Origin.</title>
        <authorList>
            <person name="Mixao V."/>
            <person name="Hansen A.P."/>
            <person name="Saus E."/>
            <person name="Boekhout T."/>
            <person name="Lass-Florl C."/>
            <person name="Gabaldon T."/>
        </authorList>
    </citation>
    <scope>NUCLEOTIDE SEQUENCE [LARGE SCALE GENOMIC DNA]</scope>
    <source>
        <strain evidence="15 16">CBS 180</strain>
    </source>
</reference>
<feature type="domain" description="Kinetochore protein Ndc80 CH" evidence="14">
    <location>
        <begin position="155"/>
        <end position="274"/>
    </location>
</feature>
<feature type="coiled-coil region" evidence="12">
    <location>
        <begin position="409"/>
        <end position="499"/>
    </location>
</feature>
<dbReference type="EMBL" id="SELW01000657">
    <property type="protein sequence ID" value="TID14903.1"/>
    <property type="molecule type" value="Genomic_DNA"/>
</dbReference>
<evidence type="ECO:0000256" key="10">
    <source>
        <dbReference type="ARBA" id="ARBA00023328"/>
    </source>
</evidence>
<dbReference type="FunFam" id="1.10.418.30:FF:000001">
    <property type="entry name" value="Probable kinetochore protein ndc80"/>
    <property type="match status" value="1"/>
</dbReference>
<keyword evidence="5 11" id="KW-0498">Mitosis</keyword>
<dbReference type="Gene3D" id="6.10.250.1950">
    <property type="match status" value="1"/>
</dbReference>
<keyword evidence="10 11" id="KW-0137">Centromere</keyword>
<keyword evidence="7 12" id="KW-0175">Coiled coil</keyword>
<dbReference type="AlphaFoldDB" id="A0A4T0WVP2"/>
<organism evidence="15 16">
    <name type="scientific">Pichia inconspicua</name>
    <dbReference type="NCBI Taxonomy" id="52247"/>
    <lineage>
        <taxon>Eukaryota</taxon>
        <taxon>Fungi</taxon>
        <taxon>Dikarya</taxon>
        <taxon>Ascomycota</taxon>
        <taxon>Saccharomycotina</taxon>
        <taxon>Pichiomycetes</taxon>
        <taxon>Pichiales</taxon>
        <taxon>Pichiaceae</taxon>
        <taxon>Pichia</taxon>
    </lineage>
</organism>
<dbReference type="InterPro" id="IPR055260">
    <property type="entry name" value="Ndc80_CH"/>
</dbReference>
<evidence type="ECO:0000256" key="3">
    <source>
        <dbReference type="ARBA" id="ARBA00022454"/>
    </source>
</evidence>
<accession>A0A4T0WVP2</accession>
<comment type="similarity">
    <text evidence="1 11">Belongs to the NDC80/HEC1 family.</text>
</comment>
<keyword evidence="3 11" id="KW-0158">Chromosome</keyword>
<comment type="caution">
    <text evidence="15">The sequence shown here is derived from an EMBL/GenBank/DDBJ whole genome shotgun (WGS) entry which is preliminary data.</text>
</comment>
<dbReference type="InterPro" id="IPR005550">
    <property type="entry name" value="Kinetochore_Ndc80"/>
</dbReference>
<keyword evidence="16" id="KW-1185">Reference proteome</keyword>
<dbReference type="OrthoDB" id="7459479at2759"/>
<evidence type="ECO:0000256" key="6">
    <source>
        <dbReference type="ARBA" id="ARBA00022838"/>
    </source>
</evidence>
<dbReference type="GO" id="GO:0005634">
    <property type="term" value="C:nucleus"/>
    <property type="evidence" value="ECO:0007669"/>
    <property type="project" value="UniProtKB-SubCell"/>
</dbReference>
<dbReference type="STRING" id="52247.A0A4T0WVP2"/>
<sequence length="723" mass="83954">MRSRRESMPGNGNGHTPFEPITRQNSFLSPLDSNYSKRASISSRSSLVRSPDRISNKDNKRRRLSLLPSNGGSLGAPRLLHQRPPTITNFTNNLTSTQSSIRNSSSNIPVQQMIQNSISRTRLPINRNNDKFSRPPSSGRYDTPPVSTSRLYSKPKSIDPRPLRSHKYQAKLQEELYQYLSTHKFDIEMKTQISPRILKAPAQKDFVLIFQWLYKQLDPGYKFNRSIEQDVYMLLKFLEYPYLENINKSQISAVGGENWHTFLGMLHWLMELVKESIKLDDLDLDSIQDSQSFPQPEFSDSQSVLNKLFINYALKSYKAFLTDGDEDYSDFYDEMQSEYRKYIEQIERQNVSNIEINENLQGILNNLNERYSMFQQHLEKGAALRTDVKKFRDYIETQKRRQLQWPGVINRIKADIESLKDSIKNLTKEKNEYITDLERKHLTLNDIEDLHKERARLTADLNNLDQKQQATRKSIDSRLQNLTTLFNDLKIKVNAYNNEMYSILNDINLQLSPDVSKLIIGSLDDDLLNSKLGLHANDIIPILPTLRTELSDLKNKIQNNLNTTQEDVMKLQNQLSDLELTISSDMDKLDELEESLSVSKKDLSDLKDNFKSETVNLDLEIQERAKEISLFKLQATERKKTIESKWKETQRTYKATITEIQEQRKQLTFKITSCLDNVVNFKSEVFENLETAAFEAKNEVKEQIDTISKSSEVESQRNNPVDE</sequence>
<protein>
    <recommendedName>
        <fullName evidence="11">Kinetochore protein NDC80</fullName>
    </recommendedName>
</protein>
<dbReference type="GO" id="GO:0031262">
    <property type="term" value="C:Ndc80 complex"/>
    <property type="evidence" value="ECO:0007669"/>
    <property type="project" value="UniProtKB-UniRule"/>
</dbReference>
<evidence type="ECO:0000313" key="15">
    <source>
        <dbReference type="EMBL" id="TID14903.1"/>
    </source>
</evidence>
<feature type="compositionally biased region" description="Low complexity" evidence="13">
    <location>
        <begin position="95"/>
        <end position="108"/>
    </location>
</feature>
<dbReference type="PANTHER" id="PTHR10643">
    <property type="entry name" value="KINETOCHORE PROTEIN NDC80"/>
    <property type="match status" value="1"/>
</dbReference>
<feature type="region of interest" description="Disordered" evidence="13">
    <location>
        <begin position="1"/>
        <end position="162"/>
    </location>
</feature>
<evidence type="ECO:0000256" key="4">
    <source>
        <dbReference type="ARBA" id="ARBA00022618"/>
    </source>
</evidence>
<feature type="compositionally biased region" description="Polar residues" evidence="13">
    <location>
        <begin position="22"/>
        <end position="32"/>
    </location>
</feature>
<feature type="compositionally biased region" description="Polar residues" evidence="13">
    <location>
        <begin position="109"/>
        <end position="120"/>
    </location>
</feature>
<dbReference type="Proteomes" id="UP000307173">
    <property type="component" value="Unassembled WGS sequence"/>
</dbReference>
<keyword evidence="8 11" id="KW-0539">Nucleus</keyword>
<gene>
    <name evidence="15" type="ORF">CANINC_004574</name>
</gene>
<feature type="compositionally biased region" description="Polar residues" evidence="13">
    <location>
        <begin position="85"/>
        <end position="94"/>
    </location>
</feature>
<comment type="subcellular location">
    <subcellularLocation>
        <location evidence="11">Chromosome</location>
        <location evidence="11">Centromere</location>
        <location evidence="11">Kinetochore</location>
    </subcellularLocation>
    <subcellularLocation>
        <location evidence="11">Nucleus</location>
    </subcellularLocation>
</comment>
<dbReference type="PANTHER" id="PTHR10643:SF2">
    <property type="entry name" value="KINETOCHORE PROTEIN NDC80 HOMOLOG"/>
    <property type="match status" value="1"/>
</dbReference>
<dbReference type="Pfam" id="PF03801">
    <property type="entry name" value="Ndc80_HEC"/>
    <property type="match status" value="1"/>
</dbReference>
<name>A0A4T0WVP2_9ASCO</name>
<dbReference type="GO" id="GO:0051301">
    <property type="term" value="P:cell division"/>
    <property type="evidence" value="ECO:0007669"/>
    <property type="project" value="UniProtKB-UniRule"/>
</dbReference>
<dbReference type="GO" id="GO:0051315">
    <property type="term" value="P:attachment of mitotic spindle microtubules to kinetochore"/>
    <property type="evidence" value="ECO:0007669"/>
    <property type="project" value="UniProtKB-UniRule"/>
</dbReference>
<evidence type="ECO:0000256" key="9">
    <source>
        <dbReference type="ARBA" id="ARBA00023306"/>
    </source>
</evidence>
<evidence type="ECO:0000256" key="7">
    <source>
        <dbReference type="ARBA" id="ARBA00023054"/>
    </source>
</evidence>
<keyword evidence="6 11" id="KW-0995">Kinetochore</keyword>
<proteinExistence type="inferred from homology"/>
<feature type="coiled-coil region" evidence="12">
    <location>
        <begin position="547"/>
        <end position="609"/>
    </location>
</feature>
<dbReference type="Gene3D" id="1.10.418.30">
    <property type="entry name" value="Ncd80 complex, Ncd80 subunit"/>
    <property type="match status" value="1"/>
</dbReference>
<feature type="compositionally biased region" description="Low complexity" evidence="13">
    <location>
        <begin position="33"/>
        <end position="49"/>
    </location>
</feature>
<evidence type="ECO:0000256" key="8">
    <source>
        <dbReference type="ARBA" id="ARBA00023242"/>
    </source>
</evidence>
<comment type="function">
    <text evidence="11">Acts as a component of the essential kinetochore-associated NDC80 complex, which is required for chromosome segregation and spindle checkpoint activity.</text>
</comment>
<evidence type="ECO:0000256" key="11">
    <source>
        <dbReference type="RuleBase" id="RU368072"/>
    </source>
</evidence>
<evidence type="ECO:0000256" key="1">
    <source>
        <dbReference type="ARBA" id="ARBA00007050"/>
    </source>
</evidence>